<dbReference type="Proteomes" id="UP000732298">
    <property type="component" value="Unassembled WGS sequence"/>
</dbReference>
<dbReference type="Pfam" id="PF02697">
    <property type="entry name" value="VAPB_antitox"/>
    <property type="match status" value="1"/>
</dbReference>
<reference evidence="2" key="1">
    <citation type="submission" date="2020-07" db="EMBL/GenBank/DDBJ databases">
        <title>Huge and variable diversity of episymbiotic CPR bacteria and DPANN archaea in groundwater ecosystems.</title>
        <authorList>
            <person name="He C.Y."/>
            <person name="Keren R."/>
            <person name="Whittaker M."/>
            <person name="Farag I.F."/>
            <person name="Doudna J."/>
            <person name="Cate J.H.D."/>
            <person name="Banfield J.F."/>
        </authorList>
    </citation>
    <scope>NUCLEOTIDE SEQUENCE</scope>
    <source>
        <strain evidence="2">NC_groundwater_1296_Ag_S-0.2um_52_80</strain>
    </source>
</reference>
<evidence type="ECO:0000313" key="2">
    <source>
        <dbReference type="EMBL" id="MBI4210688.1"/>
    </source>
</evidence>
<dbReference type="EMBL" id="JACQPB010000040">
    <property type="protein sequence ID" value="MBI4210688.1"/>
    <property type="molecule type" value="Genomic_DNA"/>
</dbReference>
<gene>
    <name evidence="2" type="ORF">HY544_04245</name>
</gene>
<organism evidence="2 3">
    <name type="scientific">Candidatus Iainarchaeum sp</name>
    <dbReference type="NCBI Taxonomy" id="3101447"/>
    <lineage>
        <taxon>Archaea</taxon>
        <taxon>Candidatus Iainarchaeota</taxon>
        <taxon>Candidatus Iainarchaeia</taxon>
        <taxon>Candidatus Iainarchaeales</taxon>
        <taxon>Candidatus Iainarchaeaceae</taxon>
        <taxon>Candidatus Iainarchaeum</taxon>
    </lineage>
</organism>
<keyword evidence="1" id="KW-1277">Toxin-antitoxin system</keyword>
<evidence type="ECO:0000256" key="1">
    <source>
        <dbReference type="ARBA" id="ARBA00022649"/>
    </source>
</evidence>
<dbReference type="AlphaFoldDB" id="A0A8T3YNU2"/>
<comment type="caution">
    <text evidence="2">The sequence shown here is derived from an EMBL/GenBank/DDBJ whole genome shotgun (WGS) entry which is preliminary data.</text>
</comment>
<protein>
    <submittedName>
        <fullName evidence="2">Antitoxin VapB family protein</fullName>
    </submittedName>
</protein>
<dbReference type="InterPro" id="IPR003847">
    <property type="entry name" value="Put_antitoxin"/>
</dbReference>
<accession>A0A8T3YNU2</accession>
<sequence length="74" mass="8622">MTRVISISDEAYERLRKRKNGGSFSEAIMELTGGNKKKSLYEYLKERGPNHELADAFEKAYKERGKYKFKDVTL</sequence>
<evidence type="ECO:0000313" key="3">
    <source>
        <dbReference type="Proteomes" id="UP000732298"/>
    </source>
</evidence>
<proteinExistence type="predicted"/>
<name>A0A8T3YNU2_9ARCH</name>